<dbReference type="PROSITE" id="PS50878">
    <property type="entry name" value="RT_POL"/>
    <property type="match status" value="1"/>
</dbReference>
<accession>A0A553PA12</accession>
<proteinExistence type="predicted"/>
<evidence type="ECO:0000313" key="4">
    <source>
        <dbReference type="Proteomes" id="UP000318571"/>
    </source>
</evidence>
<feature type="chain" id="PRO_5021959579" description="Reverse transcriptase domain-containing protein" evidence="1">
    <location>
        <begin position="30"/>
        <end position="62"/>
    </location>
</feature>
<gene>
    <name evidence="3" type="ORF">TCAL_09201</name>
</gene>
<dbReference type="InterPro" id="IPR000477">
    <property type="entry name" value="RT_dom"/>
</dbReference>
<evidence type="ECO:0000313" key="3">
    <source>
        <dbReference type="EMBL" id="TRY74525.1"/>
    </source>
</evidence>
<protein>
    <recommendedName>
        <fullName evidence="2">Reverse transcriptase domain-containing protein</fullName>
    </recommendedName>
</protein>
<organism evidence="3 4">
    <name type="scientific">Tigriopus californicus</name>
    <name type="common">Marine copepod</name>
    <dbReference type="NCBI Taxonomy" id="6832"/>
    <lineage>
        <taxon>Eukaryota</taxon>
        <taxon>Metazoa</taxon>
        <taxon>Ecdysozoa</taxon>
        <taxon>Arthropoda</taxon>
        <taxon>Crustacea</taxon>
        <taxon>Multicrustacea</taxon>
        <taxon>Hexanauplia</taxon>
        <taxon>Copepoda</taxon>
        <taxon>Harpacticoida</taxon>
        <taxon>Harpacticidae</taxon>
        <taxon>Tigriopus</taxon>
    </lineage>
</organism>
<name>A0A553PA12_TIGCA</name>
<feature type="signal peptide" evidence="1">
    <location>
        <begin position="1"/>
        <end position="29"/>
    </location>
</feature>
<evidence type="ECO:0000259" key="2">
    <source>
        <dbReference type="PROSITE" id="PS50878"/>
    </source>
</evidence>
<dbReference type="Proteomes" id="UP000318571">
    <property type="component" value="Chromosome 2"/>
</dbReference>
<dbReference type="AlphaFoldDB" id="A0A553PA12"/>
<sequence length="62" mass="6527">MGGSPQGSVTSTILFFILVANLGDWVSKGTVITYEDDTTVYATAPAKAGVRVIPEKLAQEVL</sequence>
<evidence type="ECO:0000256" key="1">
    <source>
        <dbReference type="SAM" id="SignalP"/>
    </source>
</evidence>
<keyword evidence="4" id="KW-1185">Reference proteome</keyword>
<comment type="caution">
    <text evidence="3">The sequence shown here is derived from an EMBL/GenBank/DDBJ whole genome shotgun (WGS) entry which is preliminary data.</text>
</comment>
<keyword evidence="1" id="KW-0732">Signal</keyword>
<feature type="domain" description="Reverse transcriptase" evidence="2">
    <location>
        <begin position="1"/>
        <end position="62"/>
    </location>
</feature>
<reference evidence="3 4" key="1">
    <citation type="journal article" date="2018" name="Nat. Ecol. Evol.">
        <title>Genomic signatures of mitonuclear coevolution across populations of Tigriopus californicus.</title>
        <authorList>
            <person name="Barreto F.S."/>
            <person name="Watson E.T."/>
            <person name="Lima T.G."/>
            <person name="Willett C.S."/>
            <person name="Edmands S."/>
            <person name="Li W."/>
            <person name="Burton R.S."/>
        </authorList>
    </citation>
    <scope>NUCLEOTIDE SEQUENCE [LARGE SCALE GENOMIC DNA]</scope>
    <source>
        <strain evidence="3 4">San Diego</strain>
    </source>
</reference>
<dbReference type="EMBL" id="VCGU01000005">
    <property type="protein sequence ID" value="TRY74525.1"/>
    <property type="molecule type" value="Genomic_DNA"/>
</dbReference>